<feature type="DNA-binding region" description="H-T-H motif" evidence="4">
    <location>
        <begin position="47"/>
        <end position="66"/>
    </location>
</feature>
<evidence type="ECO:0000313" key="7">
    <source>
        <dbReference type="EMBL" id="RXZ34432.1"/>
    </source>
</evidence>
<dbReference type="EMBL" id="SDPT01000001">
    <property type="protein sequence ID" value="RXZ34432.1"/>
    <property type="molecule type" value="Genomic_DNA"/>
</dbReference>
<dbReference type="PROSITE" id="PS50977">
    <property type="entry name" value="HTH_TETR_2"/>
    <property type="match status" value="1"/>
</dbReference>
<reference evidence="7 8" key="1">
    <citation type="submission" date="2019-01" db="EMBL/GenBank/DDBJ databases">
        <title>Sphingomonas mucosissima sp. nov. and Sphingomonas desiccabilis sp. nov., from biological soil crusts in the Colorado Plateau, USA.</title>
        <authorList>
            <person name="Zhu D."/>
        </authorList>
    </citation>
    <scope>NUCLEOTIDE SEQUENCE [LARGE SCALE GENOMIC DNA]</scope>
    <source>
        <strain evidence="7 8">CP1D</strain>
    </source>
</reference>
<name>A0A4Q2IZJ1_9SPHN</name>
<evidence type="ECO:0000259" key="6">
    <source>
        <dbReference type="PROSITE" id="PS50977"/>
    </source>
</evidence>
<dbReference type="InterPro" id="IPR036271">
    <property type="entry name" value="Tet_transcr_reg_TetR-rel_C_sf"/>
</dbReference>
<dbReference type="GO" id="GO:0000976">
    <property type="term" value="F:transcription cis-regulatory region binding"/>
    <property type="evidence" value="ECO:0007669"/>
    <property type="project" value="TreeGrafter"/>
</dbReference>
<evidence type="ECO:0000256" key="3">
    <source>
        <dbReference type="ARBA" id="ARBA00023163"/>
    </source>
</evidence>
<dbReference type="PRINTS" id="PR00455">
    <property type="entry name" value="HTHTETR"/>
</dbReference>
<dbReference type="InterPro" id="IPR009057">
    <property type="entry name" value="Homeodomain-like_sf"/>
</dbReference>
<dbReference type="InterPro" id="IPR050109">
    <property type="entry name" value="HTH-type_TetR-like_transc_reg"/>
</dbReference>
<keyword evidence="2 4" id="KW-0238">DNA-binding</keyword>
<gene>
    <name evidence="7" type="ORF">EO081_01700</name>
</gene>
<evidence type="ECO:0000256" key="2">
    <source>
        <dbReference type="ARBA" id="ARBA00023125"/>
    </source>
</evidence>
<keyword evidence="1" id="KW-0805">Transcription regulation</keyword>
<organism evidence="7 8">
    <name type="scientific">Sphingomonas desiccabilis</name>
    <dbReference type="NCBI Taxonomy" id="429134"/>
    <lineage>
        <taxon>Bacteria</taxon>
        <taxon>Pseudomonadati</taxon>
        <taxon>Pseudomonadota</taxon>
        <taxon>Alphaproteobacteria</taxon>
        <taxon>Sphingomonadales</taxon>
        <taxon>Sphingomonadaceae</taxon>
        <taxon>Sphingomonas</taxon>
    </lineage>
</organism>
<dbReference type="SUPFAM" id="SSF48498">
    <property type="entry name" value="Tetracyclin repressor-like, C-terminal domain"/>
    <property type="match status" value="1"/>
</dbReference>
<dbReference type="Pfam" id="PF00440">
    <property type="entry name" value="TetR_N"/>
    <property type="match status" value="1"/>
</dbReference>
<feature type="domain" description="HTH tetR-type" evidence="6">
    <location>
        <begin position="24"/>
        <end position="84"/>
    </location>
</feature>
<evidence type="ECO:0000313" key="8">
    <source>
        <dbReference type="Proteomes" id="UP000292347"/>
    </source>
</evidence>
<feature type="region of interest" description="Disordered" evidence="5">
    <location>
        <begin position="1"/>
        <end position="22"/>
    </location>
</feature>
<dbReference type="GO" id="GO:0003700">
    <property type="term" value="F:DNA-binding transcription factor activity"/>
    <property type="evidence" value="ECO:0007669"/>
    <property type="project" value="TreeGrafter"/>
</dbReference>
<sequence>MMSKPVQSANQPLRGRPVNEQARQERMAQVLDGARRCFVERGFHASSTAQISAAAGVSVANLYQYYPTKEALITALIDLDLKRHANMIVRFWATDLSPRAIKEALGDIFLTKEGHEVAVLRAEIASEGARNSEVADLLRRSEVQLFAFLNGNIRAAQQDGRISRNIDPGLVGERLALVFEGVMRLYVFSPDDGERLLARYYAQLADALHLNA</sequence>
<dbReference type="AlphaFoldDB" id="A0A4Q2IZJ1"/>
<feature type="compositionally biased region" description="Polar residues" evidence="5">
    <location>
        <begin position="1"/>
        <end position="11"/>
    </location>
</feature>
<evidence type="ECO:0000256" key="5">
    <source>
        <dbReference type="SAM" id="MobiDB-lite"/>
    </source>
</evidence>
<proteinExistence type="predicted"/>
<evidence type="ECO:0000256" key="4">
    <source>
        <dbReference type="PROSITE-ProRule" id="PRU00335"/>
    </source>
</evidence>
<dbReference type="OrthoDB" id="9808189at2"/>
<dbReference type="PANTHER" id="PTHR30055">
    <property type="entry name" value="HTH-TYPE TRANSCRIPTIONAL REGULATOR RUTR"/>
    <property type="match status" value="1"/>
</dbReference>
<dbReference type="SUPFAM" id="SSF46689">
    <property type="entry name" value="Homeodomain-like"/>
    <property type="match status" value="1"/>
</dbReference>
<comment type="caution">
    <text evidence="7">The sequence shown here is derived from an EMBL/GenBank/DDBJ whole genome shotgun (WGS) entry which is preliminary data.</text>
</comment>
<dbReference type="InterPro" id="IPR001647">
    <property type="entry name" value="HTH_TetR"/>
</dbReference>
<keyword evidence="3" id="KW-0804">Transcription</keyword>
<dbReference type="Proteomes" id="UP000292347">
    <property type="component" value="Unassembled WGS sequence"/>
</dbReference>
<evidence type="ECO:0000256" key="1">
    <source>
        <dbReference type="ARBA" id="ARBA00023015"/>
    </source>
</evidence>
<keyword evidence="8" id="KW-1185">Reference proteome</keyword>
<dbReference type="PANTHER" id="PTHR30055:SF234">
    <property type="entry name" value="HTH-TYPE TRANSCRIPTIONAL REGULATOR BETI"/>
    <property type="match status" value="1"/>
</dbReference>
<protein>
    <submittedName>
        <fullName evidence="7">TetR/AcrR family transcriptional regulator</fullName>
    </submittedName>
</protein>
<dbReference type="Gene3D" id="1.10.357.10">
    <property type="entry name" value="Tetracycline Repressor, domain 2"/>
    <property type="match status" value="1"/>
</dbReference>
<accession>A0A4Q2IZJ1</accession>